<dbReference type="AlphaFoldDB" id="A0A146G9Q3"/>
<evidence type="ECO:0000313" key="3">
    <source>
        <dbReference type="Proteomes" id="UP000076023"/>
    </source>
</evidence>
<dbReference type="SMART" id="SM00930">
    <property type="entry name" value="NIL"/>
    <property type="match status" value="1"/>
</dbReference>
<evidence type="ECO:0000259" key="1">
    <source>
        <dbReference type="SMART" id="SM00930"/>
    </source>
</evidence>
<dbReference type="Proteomes" id="UP000076023">
    <property type="component" value="Unassembled WGS sequence"/>
</dbReference>
<protein>
    <submittedName>
        <fullName evidence="2">NIL domain-containing protein</fullName>
    </submittedName>
</protein>
<dbReference type="Gene3D" id="3.30.70.260">
    <property type="match status" value="1"/>
</dbReference>
<dbReference type="RefSeq" id="WP_075079841.1">
    <property type="nucleotide sequence ID" value="NZ_BDCO01000002.1"/>
</dbReference>
<name>A0A146G9Q3_TERSA</name>
<keyword evidence="3" id="KW-1185">Reference proteome</keyword>
<dbReference type="SUPFAM" id="SSF55021">
    <property type="entry name" value="ACT-like"/>
    <property type="match status" value="1"/>
</dbReference>
<accession>A0A146G9Q3</accession>
<comment type="caution">
    <text evidence="2">The sequence shown here is derived from an EMBL/GenBank/DDBJ whole genome shotgun (WGS) entry which is preliminary data.</text>
</comment>
<gene>
    <name evidence="2" type="ORF">TSACC_22614</name>
</gene>
<evidence type="ECO:0000313" key="2">
    <source>
        <dbReference type="EMBL" id="GAT34190.1"/>
    </source>
</evidence>
<reference evidence="3" key="1">
    <citation type="journal article" date="2017" name="Genome Announc.">
        <title>Draft Genome Sequence of Terrimicrobium sacchariphilum NM-5T, a Facultative Anaerobic Soil Bacterium of the Class Spartobacteria.</title>
        <authorList>
            <person name="Qiu Y.L."/>
            <person name="Tourlousse D.M."/>
            <person name="Matsuura N."/>
            <person name="Ohashi A."/>
            <person name="Sekiguchi Y."/>
        </authorList>
    </citation>
    <scope>NUCLEOTIDE SEQUENCE [LARGE SCALE GENOMIC DNA]</scope>
    <source>
        <strain evidence="3">NM-5</strain>
    </source>
</reference>
<proteinExistence type="predicted"/>
<feature type="domain" description="NIL" evidence="1">
    <location>
        <begin position="4"/>
        <end position="75"/>
    </location>
</feature>
<dbReference type="InParanoid" id="A0A146G9Q3"/>
<sequence length="82" mass="9385">MSQQVTRLWLMYPARLITRPIVYEIGKEFAVVTNIRQASVTEEIGIVSLELDGDREEIKKAINWLEEQGVKVEPVEINTIEG</sequence>
<dbReference type="InterPro" id="IPR045865">
    <property type="entry name" value="ACT-like_dom_sf"/>
</dbReference>
<organism evidence="2 3">
    <name type="scientific">Terrimicrobium sacchariphilum</name>
    <dbReference type="NCBI Taxonomy" id="690879"/>
    <lineage>
        <taxon>Bacteria</taxon>
        <taxon>Pseudomonadati</taxon>
        <taxon>Verrucomicrobiota</taxon>
        <taxon>Terrimicrobiia</taxon>
        <taxon>Terrimicrobiales</taxon>
        <taxon>Terrimicrobiaceae</taxon>
        <taxon>Terrimicrobium</taxon>
    </lineage>
</organism>
<dbReference type="OrthoDB" id="9808559at2"/>
<dbReference type="InterPro" id="IPR018449">
    <property type="entry name" value="NIL_domain"/>
</dbReference>
<dbReference type="STRING" id="690879.TSACC_22614"/>
<dbReference type="Pfam" id="PF09383">
    <property type="entry name" value="NIL"/>
    <property type="match status" value="1"/>
</dbReference>
<dbReference type="EMBL" id="BDCO01000002">
    <property type="protein sequence ID" value="GAT34190.1"/>
    <property type="molecule type" value="Genomic_DNA"/>
</dbReference>